<organism evidence="2 3">
    <name type="scientific">Acanthopleuribacter pedis</name>
    <dbReference type="NCBI Taxonomy" id="442870"/>
    <lineage>
        <taxon>Bacteria</taxon>
        <taxon>Pseudomonadati</taxon>
        <taxon>Acidobacteriota</taxon>
        <taxon>Holophagae</taxon>
        <taxon>Acanthopleuribacterales</taxon>
        <taxon>Acanthopleuribacteraceae</taxon>
        <taxon>Acanthopleuribacter</taxon>
    </lineage>
</organism>
<keyword evidence="3" id="KW-1185">Reference proteome</keyword>
<reference evidence="2" key="1">
    <citation type="submission" date="2021-03" db="EMBL/GenBank/DDBJ databases">
        <authorList>
            <person name="Wang G."/>
        </authorList>
    </citation>
    <scope>NUCLEOTIDE SEQUENCE</scope>
    <source>
        <strain evidence="2">KCTC 12899</strain>
    </source>
</reference>
<dbReference type="SUPFAM" id="SSF53474">
    <property type="entry name" value="alpha/beta-Hydrolases"/>
    <property type="match status" value="1"/>
</dbReference>
<name>A0A8J7U7S6_9BACT</name>
<dbReference type="Pfam" id="PF12697">
    <property type="entry name" value="Abhydrolase_6"/>
    <property type="match status" value="1"/>
</dbReference>
<sequence length="619" mass="68793">MSTHCATIKLSKADPVATMTRMTHDVLGTEKISEDALQTLRLQNLAKNWNRNPVGILAALKADYAANSNEQLLAAITEIAYLQARNADREDNRSDAAIFYMMACVHAYDYLFKRSEHCIRLAFDNRYYQIQRIYNFALGRYLSIHQATTGRLDDHQSGYLFEEVAVQISDRCGSRPRDYYDQLMSATEVNIRGLRNRYIHHGLGAPLIAFRANRNSDPLEAYYPPEGIVHPITAVIRFDHGHVTGSGVPRRAMVHFLNPWEQNSLESGSGTIPLAADHTAPFAYLLDLADFKRMSLGQLRNVKAMEKRQGLFMLEPYDPQKTPVIMIHGLGATPATWMELTNDIYGRPDLRDRYQVWHYIYPTGYPFLYSGAVLRKTIKDFREGVDPEGDDPAMASWVVVAHSMGGLLTRGLISDSGKKIWKTAFTQPIDALTLSQEENEYLSNTFTFFPAPFISRVIFVAVPHRGSRIAKSFIGRVGSSLVRLPGDFLGMLSGIHAKNRNAFQDSLAAVLTKRGPTSIKMLSPDQPLIQAMANLPINAGVVVHSIMGDRGRNQLEGGSDGVVKYESSHLAGVASELVVPSGHDAHTHPLAIAEIQRILVEHLAEPGPTKKQVAAAAEE</sequence>
<dbReference type="EMBL" id="JAFREP010000044">
    <property type="protein sequence ID" value="MBO1322843.1"/>
    <property type="molecule type" value="Genomic_DNA"/>
</dbReference>
<proteinExistence type="predicted"/>
<protein>
    <submittedName>
        <fullName evidence="2">Alpha/beta fold hydrolase</fullName>
    </submittedName>
</protein>
<feature type="domain" description="AB hydrolase-1" evidence="1">
    <location>
        <begin position="324"/>
        <end position="594"/>
    </location>
</feature>
<dbReference type="RefSeq" id="WP_207862815.1">
    <property type="nucleotide sequence ID" value="NZ_JAFREP010000044.1"/>
</dbReference>
<evidence type="ECO:0000313" key="3">
    <source>
        <dbReference type="Proteomes" id="UP000664417"/>
    </source>
</evidence>
<dbReference type="AlphaFoldDB" id="A0A8J7U7S6"/>
<dbReference type="Proteomes" id="UP000664417">
    <property type="component" value="Unassembled WGS sequence"/>
</dbReference>
<gene>
    <name evidence="2" type="ORF">J3U88_30540</name>
</gene>
<evidence type="ECO:0000313" key="2">
    <source>
        <dbReference type="EMBL" id="MBO1322843.1"/>
    </source>
</evidence>
<dbReference type="Gene3D" id="3.40.50.1820">
    <property type="entry name" value="alpha/beta hydrolase"/>
    <property type="match status" value="1"/>
</dbReference>
<comment type="caution">
    <text evidence="2">The sequence shown here is derived from an EMBL/GenBank/DDBJ whole genome shotgun (WGS) entry which is preliminary data.</text>
</comment>
<dbReference type="GO" id="GO:0016787">
    <property type="term" value="F:hydrolase activity"/>
    <property type="evidence" value="ECO:0007669"/>
    <property type="project" value="UniProtKB-KW"/>
</dbReference>
<keyword evidence="2" id="KW-0378">Hydrolase</keyword>
<accession>A0A8J7U7S6</accession>
<evidence type="ECO:0000259" key="1">
    <source>
        <dbReference type="Pfam" id="PF12697"/>
    </source>
</evidence>
<dbReference type="InterPro" id="IPR029058">
    <property type="entry name" value="AB_hydrolase_fold"/>
</dbReference>
<dbReference type="InterPro" id="IPR000073">
    <property type="entry name" value="AB_hydrolase_1"/>
</dbReference>